<dbReference type="FunFam" id="3.40.850.10:FF:000074">
    <property type="entry name" value="p-loop containing nucleoside triphosphate hydrolase superfamily protein"/>
    <property type="match status" value="1"/>
</dbReference>
<dbReference type="GO" id="GO:0008017">
    <property type="term" value="F:microtubule binding"/>
    <property type="evidence" value="ECO:0007669"/>
    <property type="project" value="InterPro"/>
</dbReference>
<dbReference type="GO" id="GO:0005524">
    <property type="term" value="F:ATP binding"/>
    <property type="evidence" value="ECO:0007669"/>
    <property type="project" value="UniProtKB-UniRule"/>
</dbReference>
<feature type="region of interest" description="Disordered" evidence="9">
    <location>
        <begin position="484"/>
        <end position="516"/>
    </location>
</feature>
<feature type="coiled-coil region" evidence="8">
    <location>
        <begin position="408"/>
        <end position="457"/>
    </location>
</feature>
<dbReference type="SUPFAM" id="SSF52540">
    <property type="entry name" value="P-loop containing nucleoside triphosphate hydrolases"/>
    <property type="match status" value="1"/>
</dbReference>
<name>A0A1D6PPD0_MAIZE</name>
<dbReference type="PROSITE" id="PS50067">
    <property type="entry name" value="KINESIN_MOTOR_2"/>
    <property type="match status" value="1"/>
</dbReference>
<dbReference type="GO" id="GO:0005874">
    <property type="term" value="C:microtubule"/>
    <property type="evidence" value="ECO:0007669"/>
    <property type="project" value="UniProtKB-KW"/>
</dbReference>
<feature type="binding site" evidence="7">
    <location>
        <begin position="145"/>
        <end position="152"/>
    </location>
    <ligand>
        <name>ATP</name>
        <dbReference type="ChEBI" id="CHEBI:30616"/>
    </ligand>
</feature>
<accession>A0A1D6PPD0</accession>
<evidence type="ECO:0000256" key="8">
    <source>
        <dbReference type="SAM" id="Coils"/>
    </source>
</evidence>
<keyword evidence="10" id="KW-0378">Hydrolase</keyword>
<dbReference type="EMBL" id="CM000780">
    <property type="protein sequence ID" value="AQK48705.1"/>
    <property type="molecule type" value="Genomic_DNA"/>
</dbReference>
<comment type="similarity">
    <text evidence="1">Belongs to the TRAFAC class myosin-kinesin ATPase superfamily. Kinesin family. KIN-14 subfamily.</text>
</comment>
<evidence type="ECO:0000256" key="4">
    <source>
        <dbReference type="ARBA" id="ARBA00022840"/>
    </source>
</evidence>
<dbReference type="SMART" id="SM00129">
    <property type="entry name" value="KISc"/>
    <property type="match status" value="1"/>
</dbReference>
<feature type="region of interest" description="Disordered" evidence="9">
    <location>
        <begin position="601"/>
        <end position="622"/>
    </location>
</feature>
<gene>
    <name evidence="10" type="ORF">ZEAMMB73_Zm00001d048731</name>
</gene>
<dbReference type="AlphaFoldDB" id="A0A1D6PPD0"/>
<dbReference type="InterPro" id="IPR027417">
    <property type="entry name" value="P-loop_NTPase"/>
</dbReference>
<keyword evidence="5 8" id="KW-0175">Coiled coil</keyword>
<feature type="region of interest" description="Disordered" evidence="9">
    <location>
        <begin position="1"/>
        <end position="48"/>
    </location>
</feature>
<keyword evidence="4 7" id="KW-0067">ATP-binding</keyword>
<keyword evidence="2" id="KW-0493">Microtubule</keyword>
<proteinExistence type="inferred from homology"/>
<evidence type="ECO:0000256" key="6">
    <source>
        <dbReference type="ARBA" id="ARBA00023175"/>
    </source>
</evidence>
<dbReference type="GO" id="GO:0003777">
    <property type="term" value="F:microtubule motor activity"/>
    <property type="evidence" value="ECO:0007669"/>
    <property type="project" value="InterPro"/>
</dbReference>
<keyword evidence="3 7" id="KW-0547">Nucleotide-binding</keyword>
<dbReference type="InterPro" id="IPR036961">
    <property type="entry name" value="Kinesin_motor_dom_sf"/>
</dbReference>
<evidence type="ECO:0000313" key="10">
    <source>
        <dbReference type="EMBL" id="AQK48705.1"/>
    </source>
</evidence>
<feature type="compositionally biased region" description="Basic and acidic residues" evidence="9">
    <location>
        <begin position="486"/>
        <end position="498"/>
    </location>
</feature>
<dbReference type="eggNOG" id="KOG0239">
    <property type="taxonomic scope" value="Eukaryota"/>
</dbReference>
<dbReference type="PANTHER" id="PTHR47972:SF9">
    <property type="entry name" value="KINESIN-LIKE PROTEIN KIN-14U"/>
    <property type="match status" value="1"/>
</dbReference>
<dbReference type="PRINTS" id="PR00380">
    <property type="entry name" value="KINESINHEAVY"/>
</dbReference>
<sequence>MKKETMEGHVPLPLPLLPDGETAVGYSKDDASSPLQEEISSLRSRQRRVDRRRREALDRLVELKGSVRVFCRVRPLAHTNSLHAQSSPVTVEQERITVKAAGIKREFGADRVFGQESTQEDVFEEVKPILRSALDGHNVCILAYGQTGTGKTYTMEGTGGNKLGVVPRAIQELFSRASEDGSCAYSFSMSMLEVYLGSLRDLLAAPRQPLFRRTECKAAACSSSLSILATKGGAVEVEGLTDVSTPDLKNASQWYRRGRRARSTAWTNVNDASSRSHCLTRITIRRRMRHGGGGGVSKLWLVDLGGSERLLKTGASGLTMDEGKAINLSLSALGDVIAALRRKRPHVPYRNSKLTQILSDSLGDGSKVVMVVHVSLSEDDVGETVCSLNLAKRARSIEPNREIPQDLKTLKQKRVAELDREIRAAEEELKRLDEQIRRAEEKEISLEEEEEEEEEKKLFASSVCQALSDDEKGSPRSTLVVVGHTDAAESPRATTEKAKGRRPPPARGHGGSAAPHFMSSTVCSRQRRCAGGYHSVGNGKPRLTAVSVNRYPPPAAELSGSQNAAARASRSASVALSSGVHKLRCLRVNKSDQVNVISNSSVDSTAASAPPPRRRESCFGSRPVLQRAAAPLHLHRRRMSSLT</sequence>
<dbReference type="Gene3D" id="3.40.850.10">
    <property type="entry name" value="Kinesin motor domain"/>
    <property type="match status" value="1"/>
</dbReference>
<evidence type="ECO:0000256" key="7">
    <source>
        <dbReference type="PROSITE-ProRule" id="PRU00283"/>
    </source>
</evidence>
<dbReference type="ExpressionAtlas" id="A0A1D6PPD0">
    <property type="expression patterns" value="baseline and differential"/>
</dbReference>
<protein>
    <submittedName>
        <fullName evidence="10">p-loop containing nucleoside triphosphate hydrolase superfamily protein</fullName>
    </submittedName>
</protein>
<evidence type="ECO:0000256" key="9">
    <source>
        <dbReference type="SAM" id="MobiDB-lite"/>
    </source>
</evidence>
<evidence type="ECO:0000256" key="2">
    <source>
        <dbReference type="ARBA" id="ARBA00022701"/>
    </source>
</evidence>
<dbReference type="InterPro" id="IPR027640">
    <property type="entry name" value="Kinesin-like_fam"/>
</dbReference>
<dbReference type="GO" id="GO:0016787">
    <property type="term" value="F:hydrolase activity"/>
    <property type="evidence" value="ECO:0007669"/>
    <property type="project" value="UniProtKB-KW"/>
</dbReference>
<keyword evidence="6 7" id="KW-0505">Motor protein</keyword>
<dbReference type="PANTHER" id="PTHR47972">
    <property type="entry name" value="KINESIN-LIKE PROTEIN KLP-3"/>
    <property type="match status" value="1"/>
</dbReference>
<dbReference type="InterPro" id="IPR001752">
    <property type="entry name" value="Kinesin_motor_dom"/>
</dbReference>
<reference evidence="10" key="1">
    <citation type="submission" date="2015-12" db="EMBL/GenBank/DDBJ databases">
        <title>Update maize B73 reference genome by single molecule sequencing technologies.</title>
        <authorList>
            <consortium name="Maize Genome Sequencing Project"/>
            <person name="Ware D."/>
        </authorList>
    </citation>
    <scope>NUCLEOTIDE SEQUENCE</scope>
    <source>
        <tissue evidence="10">Seedling</tissue>
    </source>
</reference>
<evidence type="ECO:0000256" key="1">
    <source>
        <dbReference type="ARBA" id="ARBA00010899"/>
    </source>
</evidence>
<dbReference type="Pfam" id="PF00225">
    <property type="entry name" value="Kinesin"/>
    <property type="match status" value="1"/>
</dbReference>
<evidence type="ECO:0000256" key="5">
    <source>
        <dbReference type="ARBA" id="ARBA00023054"/>
    </source>
</evidence>
<dbReference type="GO" id="GO:0007018">
    <property type="term" value="P:microtubule-based movement"/>
    <property type="evidence" value="ECO:0007669"/>
    <property type="project" value="InterPro"/>
</dbReference>
<evidence type="ECO:0000256" key="3">
    <source>
        <dbReference type="ARBA" id="ARBA00022741"/>
    </source>
</evidence>
<organism evidence="10">
    <name type="scientific">Zea mays</name>
    <name type="common">Maize</name>
    <dbReference type="NCBI Taxonomy" id="4577"/>
    <lineage>
        <taxon>Eukaryota</taxon>
        <taxon>Viridiplantae</taxon>
        <taxon>Streptophyta</taxon>
        <taxon>Embryophyta</taxon>
        <taxon>Tracheophyta</taxon>
        <taxon>Spermatophyta</taxon>
        <taxon>Magnoliopsida</taxon>
        <taxon>Liliopsida</taxon>
        <taxon>Poales</taxon>
        <taxon>Poaceae</taxon>
        <taxon>PACMAD clade</taxon>
        <taxon>Panicoideae</taxon>
        <taxon>Andropogonodae</taxon>
        <taxon>Andropogoneae</taxon>
        <taxon>Tripsacinae</taxon>
        <taxon>Zea</taxon>
    </lineage>
</organism>